<feature type="region of interest" description="Disordered" evidence="1">
    <location>
        <begin position="395"/>
        <end position="506"/>
    </location>
</feature>
<feature type="region of interest" description="Disordered" evidence="1">
    <location>
        <begin position="267"/>
        <end position="288"/>
    </location>
</feature>
<name>A0A1I8FI08_9PLAT</name>
<dbReference type="PROSITE" id="PS50228">
    <property type="entry name" value="SUEL_LECTIN"/>
    <property type="match status" value="1"/>
</dbReference>
<dbReference type="WBParaSite" id="maker-unitig_34819-snap-gene-0.2-mRNA-1">
    <property type="protein sequence ID" value="maker-unitig_34819-snap-gene-0.2-mRNA-1"/>
    <property type="gene ID" value="maker-unitig_34819-snap-gene-0.2"/>
</dbReference>
<organism evidence="3 4">
    <name type="scientific">Macrostomum lignano</name>
    <dbReference type="NCBI Taxonomy" id="282301"/>
    <lineage>
        <taxon>Eukaryota</taxon>
        <taxon>Metazoa</taxon>
        <taxon>Spiralia</taxon>
        <taxon>Lophotrochozoa</taxon>
        <taxon>Platyhelminthes</taxon>
        <taxon>Rhabditophora</taxon>
        <taxon>Macrostomorpha</taxon>
        <taxon>Macrostomida</taxon>
        <taxon>Macrostomidae</taxon>
        <taxon>Macrostomum</taxon>
    </lineage>
</organism>
<dbReference type="Gene3D" id="2.60.120.740">
    <property type="match status" value="1"/>
</dbReference>
<feature type="compositionally biased region" description="Low complexity" evidence="1">
    <location>
        <begin position="442"/>
        <end position="471"/>
    </location>
</feature>
<keyword evidence="3" id="KW-1185">Reference proteome</keyword>
<dbReference type="InterPro" id="IPR000922">
    <property type="entry name" value="Lectin_gal-bd_dom"/>
</dbReference>
<dbReference type="Pfam" id="PF02140">
    <property type="entry name" value="SUEL_Lectin"/>
    <property type="match status" value="1"/>
</dbReference>
<dbReference type="PANTHER" id="PTHR46780">
    <property type="entry name" value="PROTEIN EVA-1"/>
    <property type="match status" value="1"/>
</dbReference>
<dbReference type="Proteomes" id="UP000095280">
    <property type="component" value="Unplaced"/>
</dbReference>
<proteinExistence type="predicted"/>
<feature type="region of interest" description="Disordered" evidence="1">
    <location>
        <begin position="1"/>
        <end position="32"/>
    </location>
</feature>
<feature type="region of interest" description="Disordered" evidence="1">
    <location>
        <begin position="177"/>
        <end position="196"/>
    </location>
</feature>
<dbReference type="GO" id="GO:0030246">
    <property type="term" value="F:carbohydrate binding"/>
    <property type="evidence" value="ECO:0007669"/>
    <property type="project" value="InterPro"/>
</dbReference>
<evidence type="ECO:0000313" key="3">
    <source>
        <dbReference type="Proteomes" id="UP000095280"/>
    </source>
</evidence>
<feature type="compositionally biased region" description="Basic residues" evidence="1">
    <location>
        <begin position="413"/>
        <end position="425"/>
    </location>
</feature>
<evidence type="ECO:0000259" key="2">
    <source>
        <dbReference type="PROSITE" id="PS50228"/>
    </source>
</evidence>
<accession>A0A1I8FI08</accession>
<reference evidence="4" key="1">
    <citation type="submission" date="2016-11" db="UniProtKB">
        <authorList>
            <consortium name="WormBaseParasite"/>
        </authorList>
    </citation>
    <scope>IDENTIFICATION</scope>
</reference>
<feature type="domain" description="SUEL-type lectin" evidence="2">
    <location>
        <begin position="507"/>
        <end position="594"/>
    </location>
</feature>
<evidence type="ECO:0000256" key="1">
    <source>
        <dbReference type="SAM" id="MobiDB-lite"/>
    </source>
</evidence>
<dbReference type="InterPro" id="IPR043159">
    <property type="entry name" value="Lectin_gal-bd_sf"/>
</dbReference>
<protein>
    <submittedName>
        <fullName evidence="4">SUEL-type lectin domain-containing protein</fullName>
    </submittedName>
</protein>
<sequence length="677" mass="74982">SRLALQPGHADPHASRAATRAHRAAAEPVVSRRRCSATGHVRVASPVPNRQHRPLNRVEEALLESPVDATPPQRIARLYGWRSAALPLRAERRRTFADRVRRLLPGWMALQDFTPKLAGFINWHLARSPRRFSASIGASIGGSADRHFVFGFLANSKRGCRGCLQRHEGDEPLVTVNRPSRSGALPQAVEQSAEQSEQAASRWPLCGLAGREPPEAQQHPAELVARPNCLALSGLLSADSGAAAVRAQLAGPPGHVVHCALSSITSRAPGSRLRPQRRPERISRATPRHAVHRAVVDGVGQVHNAVGHVQVQPALTAAREATTQPDGIAWPARVGTCNSRSMRNCVTKQPTALPICSPELATVVKVPSSSRSFSDRANRAAVRLCRHTARCEKDRQLTKLPAMPRATRGTLSRLRRASHTLRRQGQRPSTLAQPPRVASTQPSPRRTAPSSARSPRTAPSSARSPPASARSSADRRRTGPIVSAIGRPHRPIATWSPPTASGPRSHACHGRTLRLGCRNGYKIRVLDAFYGRYSARICPKLRFKHGHRKLDSRIARCSAKNSRNEARRLCQGKRRCRLEASKKIFGKPCSSKERPTCASGTPACSGPALIVRYGRLAKHSYGYWRRKHFRHRKLRLKRKLNKLRRRFRFCFKCRRGCDKIRKLLSRIKRAEKRIHRC</sequence>
<dbReference type="AlphaFoldDB" id="A0A1I8FI08"/>
<evidence type="ECO:0000313" key="4">
    <source>
        <dbReference type="WBParaSite" id="maker-unitig_34819-snap-gene-0.2-mRNA-1"/>
    </source>
</evidence>